<feature type="compositionally biased region" description="Basic and acidic residues" evidence="1">
    <location>
        <begin position="71"/>
        <end position="81"/>
    </location>
</feature>
<dbReference type="AlphaFoldDB" id="A0ABD1EQ42"/>
<protein>
    <submittedName>
        <fullName evidence="2">Uncharacterized protein</fullName>
    </submittedName>
</protein>
<sequence length="81" mass="9386">MLCQLLKNLIMKAHEPSHRRGEGGGGRIDAVCVPRQPWSPAHVTQQIEEKGNKIDTQTHKTLRHRTRARGARNEERRKRQE</sequence>
<keyword evidence="3" id="KW-1185">Reference proteome</keyword>
<evidence type="ECO:0000313" key="3">
    <source>
        <dbReference type="Proteomes" id="UP001566132"/>
    </source>
</evidence>
<reference evidence="2 3" key="1">
    <citation type="submission" date="2024-05" db="EMBL/GenBank/DDBJ databases">
        <title>Genetic variation in Jamaican populations of the coffee berry borer (Hypothenemus hampei).</title>
        <authorList>
            <person name="Errbii M."/>
            <person name="Myrie A."/>
        </authorList>
    </citation>
    <scope>NUCLEOTIDE SEQUENCE [LARGE SCALE GENOMIC DNA]</scope>
    <source>
        <strain evidence="2">JA-Hopewell-2020-01-JO</strain>
        <tissue evidence="2">Whole body</tissue>
    </source>
</reference>
<organism evidence="2 3">
    <name type="scientific">Hypothenemus hampei</name>
    <name type="common">Coffee berry borer</name>
    <dbReference type="NCBI Taxonomy" id="57062"/>
    <lineage>
        <taxon>Eukaryota</taxon>
        <taxon>Metazoa</taxon>
        <taxon>Ecdysozoa</taxon>
        <taxon>Arthropoda</taxon>
        <taxon>Hexapoda</taxon>
        <taxon>Insecta</taxon>
        <taxon>Pterygota</taxon>
        <taxon>Neoptera</taxon>
        <taxon>Endopterygota</taxon>
        <taxon>Coleoptera</taxon>
        <taxon>Polyphaga</taxon>
        <taxon>Cucujiformia</taxon>
        <taxon>Curculionidae</taxon>
        <taxon>Scolytinae</taxon>
        <taxon>Hypothenemus</taxon>
    </lineage>
</organism>
<feature type="compositionally biased region" description="Basic residues" evidence="1">
    <location>
        <begin position="60"/>
        <end position="70"/>
    </location>
</feature>
<evidence type="ECO:0000256" key="1">
    <source>
        <dbReference type="SAM" id="MobiDB-lite"/>
    </source>
</evidence>
<dbReference type="EMBL" id="JBDJPC010000005">
    <property type="protein sequence ID" value="KAL1500750.1"/>
    <property type="molecule type" value="Genomic_DNA"/>
</dbReference>
<gene>
    <name evidence="2" type="ORF">ABEB36_006196</name>
</gene>
<feature type="compositionally biased region" description="Basic and acidic residues" evidence="1">
    <location>
        <begin position="48"/>
        <end position="58"/>
    </location>
</feature>
<evidence type="ECO:0000313" key="2">
    <source>
        <dbReference type="EMBL" id="KAL1500750.1"/>
    </source>
</evidence>
<accession>A0ABD1EQ42</accession>
<dbReference type="Proteomes" id="UP001566132">
    <property type="component" value="Unassembled WGS sequence"/>
</dbReference>
<name>A0ABD1EQ42_HYPHA</name>
<feature type="region of interest" description="Disordered" evidence="1">
    <location>
        <begin position="48"/>
        <end position="81"/>
    </location>
</feature>
<comment type="caution">
    <text evidence="2">The sequence shown here is derived from an EMBL/GenBank/DDBJ whole genome shotgun (WGS) entry which is preliminary data.</text>
</comment>
<proteinExistence type="predicted"/>